<organism evidence="1 2">
    <name type="scientific">Methylobacterium durans</name>
    <dbReference type="NCBI Taxonomy" id="2202825"/>
    <lineage>
        <taxon>Bacteria</taxon>
        <taxon>Pseudomonadati</taxon>
        <taxon>Pseudomonadota</taxon>
        <taxon>Alphaproteobacteria</taxon>
        <taxon>Hyphomicrobiales</taxon>
        <taxon>Methylobacteriaceae</taxon>
        <taxon>Methylobacterium</taxon>
    </lineage>
</organism>
<dbReference type="OrthoDB" id="9868829at2"/>
<dbReference type="AlphaFoldDB" id="A0A2U8WBB4"/>
<proteinExistence type="predicted"/>
<evidence type="ECO:0000313" key="2">
    <source>
        <dbReference type="Proteomes" id="UP000245926"/>
    </source>
</evidence>
<dbReference type="EMBL" id="CP029550">
    <property type="protein sequence ID" value="AWN42918.1"/>
    <property type="molecule type" value="Genomic_DNA"/>
</dbReference>
<reference evidence="2" key="1">
    <citation type="submission" date="2018-05" db="EMBL/GenBank/DDBJ databases">
        <title>Complete Genome Sequence of Methylobacterium sp. 17SD2-17.</title>
        <authorList>
            <person name="Srinivasan S."/>
        </authorList>
    </citation>
    <scope>NUCLEOTIDE SEQUENCE [LARGE SCALE GENOMIC DNA]</scope>
    <source>
        <strain evidence="2">17SD2-17</strain>
    </source>
</reference>
<dbReference type="Proteomes" id="UP000245926">
    <property type="component" value="Chromosome"/>
</dbReference>
<sequence>MEILEALDARHGEAGVPFKTLEAAAGSRLPFQALKDALNALVAANAVVRVSEKPARLRITAAGRAQLDGYR</sequence>
<evidence type="ECO:0008006" key="3">
    <source>
        <dbReference type="Google" id="ProtNLM"/>
    </source>
</evidence>
<evidence type="ECO:0000313" key="1">
    <source>
        <dbReference type="EMBL" id="AWN42918.1"/>
    </source>
</evidence>
<gene>
    <name evidence="1" type="ORF">DK389_23475</name>
</gene>
<accession>A0A2U8WBB4</accession>
<name>A0A2U8WBB4_9HYPH</name>
<protein>
    <recommendedName>
        <fullName evidence="3">Transcriptional regulator</fullName>
    </recommendedName>
</protein>
<keyword evidence="2" id="KW-1185">Reference proteome</keyword>
<dbReference type="KEGG" id="mets:DK389_23475"/>